<organism evidence="6 7">
    <name type="scientific">Salipiger marinus</name>
    <dbReference type="NCBI Taxonomy" id="555512"/>
    <lineage>
        <taxon>Bacteria</taxon>
        <taxon>Pseudomonadati</taxon>
        <taxon>Pseudomonadota</taxon>
        <taxon>Alphaproteobacteria</taxon>
        <taxon>Rhodobacterales</taxon>
        <taxon>Roseobacteraceae</taxon>
        <taxon>Salipiger</taxon>
    </lineage>
</organism>
<dbReference type="InterPro" id="IPR050707">
    <property type="entry name" value="HTH_MetabolicPath_Reg"/>
</dbReference>
<evidence type="ECO:0000313" key="7">
    <source>
        <dbReference type="Proteomes" id="UP000199093"/>
    </source>
</evidence>
<name>A0A1G8K600_9RHOB</name>
<keyword evidence="7" id="KW-1185">Reference proteome</keyword>
<feature type="domain" description="HTH iclR-type" evidence="4">
    <location>
        <begin position="4"/>
        <end position="66"/>
    </location>
</feature>
<dbReference type="InterPro" id="IPR014757">
    <property type="entry name" value="Tscrpt_reg_IclR_C"/>
</dbReference>
<dbReference type="Pfam" id="PF01614">
    <property type="entry name" value="IclR_C"/>
    <property type="match status" value="1"/>
</dbReference>
<evidence type="ECO:0000256" key="3">
    <source>
        <dbReference type="ARBA" id="ARBA00023163"/>
    </source>
</evidence>
<dbReference type="GO" id="GO:0045892">
    <property type="term" value="P:negative regulation of DNA-templated transcription"/>
    <property type="evidence" value="ECO:0007669"/>
    <property type="project" value="TreeGrafter"/>
</dbReference>
<dbReference type="PANTHER" id="PTHR30136:SF35">
    <property type="entry name" value="HTH-TYPE TRANSCRIPTIONAL REGULATOR RV1719"/>
    <property type="match status" value="1"/>
</dbReference>
<reference evidence="6 7" key="1">
    <citation type="submission" date="2016-10" db="EMBL/GenBank/DDBJ databases">
        <authorList>
            <person name="de Groot N.N."/>
        </authorList>
    </citation>
    <scope>NUCLEOTIDE SEQUENCE [LARGE SCALE GENOMIC DNA]</scope>
    <source>
        <strain evidence="6 7">DSM 26424</strain>
    </source>
</reference>
<dbReference type="PROSITE" id="PS51078">
    <property type="entry name" value="ICLR_ED"/>
    <property type="match status" value="1"/>
</dbReference>
<dbReference type="FunFam" id="1.10.10.10:FF:000056">
    <property type="entry name" value="IclR family transcriptional regulator"/>
    <property type="match status" value="1"/>
</dbReference>
<evidence type="ECO:0000256" key="2">
    <source>
        <dbReference type="ARBA" id="ARBA00023125"/>
    </source>
</evidence>
<dbReference type="Gene3D" id="1.10.10.10">
    <property type="entry name" value="Winged helix-like DNA-binding domain superfamily/Winged helix DNA-binding domain"/>
    <property type="match status" value="1"/>
</dbReference>
<dbReference type="Proteomes" id="UP000199093">
    <property type="component" value="Unassembled WGS sequence"/>
</dbReference>
<dbReference type="CDD" id="cd00090">
    <property type="entry name" value="HTH_ARSR"/>
    <property type="match status" value="1"/>
</dbReference>
<dbReference type="InterPro" id="IPR036388">
    <property type="entry name" value="WH-like_DNA-bd_sf"/>
</dbReference>
<dbReference type="GO" id="GO:0003700">
    <property type="term" value="F:DNA-binding transcription factor activity"/>
    <property type="evidence" value="ECO:0007669"/>
    <property type="project" value="TreeGrafter"/>
</dbReference>
<proteinExistence type="predicted"/>
<dbReference type="STRING" id="555512.SAMN04487993_100450"/>
<dbReference type="Pfam" id="PF09339">
    <property type="entry name" value="HTH_IclR"/>
    <property type="match status" value="1"/>
</dbReference>
<dbReference type="PROSITE" id="PS51077">
    <property type="entry name" value="HTH_ICLR"/>
    <property type="match status" value="1"/>
</dbReference>
<evidence type="ECO:0000259" key="4">
    <source>
        <dbReference type="PROSITE" id="PS51077"/>
    </source>
</evidence>
<gene>
    <name evidence="6" type="ORF">SAMN04487993_100450</name>
</gene>
<dbReference type="SUPFAM" id="SSF46785">
    <property type="entry name" value="Winged helix' DNA-binding domain"/>
    <property type="match status" value="1"/>
</dbReference>
<evidence type="ECO:0000259" key="5">
    <source>
        <dbReference type="PROSITE" id="PS51078"/>
    </source>
</evidence>
<keyword evidence="3" id="KW-0804">Transcription</keyword>
<feature type="domain" description="IclR-ED" evidence="5">
    <location>
        <begin position="67"/>
        <end position="249"/>
    </location>
</feature>
<dbReference type="SUPFAM" id="SSF55781">
    <property type="entry name" value="GAF domain-like"/>
    <property type="match status" value="1"/>
</dbReference>
<dbReference type="RefSeq" id="WP_089844765.1">
    <property type="nucleotide sequence ID" value="NZ_FNEJ01000004.1"/>
</dbReference>
<dbReference type="AlphaFoldDB" id="A0A1G8K600"/>
<dbReference type="InterPro" id="IPR036390">
    <property type="entry name" value="WH_DNA-bd_sf"/>
</dbReference>
<sequence>MDNLKSLVKAATILDCFSTLDRKLTAAQIATRTDIPRGTVHRILRTLRDLGLVDQDRDRDQYRLGMKLFELGTTVLANMDLHREASASVESLTRASGETVHLSVFDGQNSTVINRTDPGDGRVNTVVVLESSPGHATASGKAALAYQSGAAIERFLARGLPRIAPNTITDPARLLAELETIRGQGYAVDDEELQTGTRCVGAPIRDMSGRVFAAISVSGRADRFTPERIAVYADLVRHHARAISLHLGYRPDAPGSAGLAERA</sequence>
<dbReference type="OrthoDB" id="9807558at2"/>
<dbReference type="Gene3D" id="3.30.450.40">
    <property type="match status" value="1"/>
</dbReference>
<protein>
    <submittedName>
        <fullName evidence="6">Transcriptional regulator, IclR family</fullName>
    </submittedName>
</protein>
<dbReference type="InterPro" id="IPR005471">
    <property type="entry name" value="Tscrpt_reg_IclR_N"/>
</dbReference>
<dbReference type="InterPro" id="IPR029016">
    <property type="entry name" value="GAF-like_dom_sf"/>
</dbReference>
<accession>A0A1G8K600</accession>
<dbReference type="SMART" id="SM00346">
    <property type="entry name" value="HTH_ICLR"/>
    <property type="match status" value="1"/>
</dbReference>
<dbReference type="PANTHER" id="PTHR30136">
    <property type="entry name" value="HELIX-TURN-HELIX TRANSCRIPTIONAL REGULATOR, ICLR FAMILY"/>
    <property type="match status" value="1"/>
</dbReference>
<dbReference type="InterPro" id="IPR011991">
    <property type="entry name" value="ArsR-like_HTH"/>
</dbReference>
<dbReference type="EMBL" id="FNEJ01000004">
    <property type="protein sequence ID" value="SDI38851.1"/>
    <property type="molecule type" value="Genomic_DNA"/>
</dbReference>
<evidence type="ECO:0000256" key="1">
    <source>
        <dbReference type="ARBA" id="ARBA00023015"/>
    </source>
</evidence>
<evidence type="ECO:0000313" key="6">
    <source>
        <dbReference type="EMBL" id="SDI38851.1"/>
    </source>
</evidence>
<keyword evidence="2" id="KW-0238">DNA-binding</keyword>
<keyword evidence="1" id="KW-0805">Transcription regulation</keyword>
<dbReference type="GO" id="GO:0003677">
    <property type="term" value="F:DNA binding"/>
    <property type="evidence" value="ECO:0007669"/>
    <property type="project" value="UniProtKB-KW"/>
</dbReference>